<name>A0AAD4BBI3_BOLED</name>
<sequence length="62" mass="6749">MGELCTVACRWGDHADDSISTLHPGLEIIVCELCTVACRWGDHADDSISTLHPGLEIIEGER</sequence>
<dbReference type="Proteomes" id="UP001194468">
    <property type="component" value="Unassembled WGS sequence"/>
</dbReference>
<dbReference type="EMBL" id="WHUW01000282">
    <property type="protein sequence ID" value="KAF8415927.1"/>
    <property type="molecule type" value="Genomic_DNA"/>
</dbReference>
<reference evidence="1" key="2">
    <citation type="journal article" date="2020" name="Nat. Commun.">
        <title>Large-scale genome sequencing of mycorrhizal fungi provides insights into the early evolution of symbiotic traits.</title>
        <authorList>
            <person name="Miyauchi S."/>
            <person name="Kiss E."/>
            <person name="Kuo A."/>
            <person name="Drula E."/>
            <person name="Kohler A."/>
            <person name="Sanchez-Garcia M."/>
            <person name="Morin E."/>
            <person name="Andreopoulos B."/>
            <person name="Barry K.W."/>
            <person name="Bonito G."/>
            <person name="Buee M."/>
            <person name="Carver A."/>
            <person name="Chen C."/>
            <person name="Cichocki N."/>
            <person name="Clum A."/>
            <person name="Culley D."/>
            <person name="Crous P.W."/>
            <person name="Fauchery L."/>
            <person name="Girlanda M."/>
            <person name="Hayes R.D."/>
            <person name="Keri Z."/>
            <person name="LaButti K."/>
            <person name="Lipzen A."/>
            <person name="Lombard V."/>
            <person name="Magnuson J."/>
            <person name="Maillard F."/>
            <person name="Murat C."/>
            <person name="Nolan M."/>
            <person name="Ohm R.A."/>
            <person name="Pangilinan J."/>
            <person name="Pereira M.F."/>
            <person name="Perotto S."/>
            <person name="Peter M."/>
            <person name="Pfister S."/>
            <person name="Riley R."/>
            <person name="Sitrit Y."/>
            <person name="Stielow J.B."/>
            <person name="Szollosi G."/>
            <person name="Zifcakova L."/>
            <person name="Stursova M."/>
            <person name="Spatafora J.W."/>
            <person name="Tedersoo L."/>
            <person name="Vaario L.M."/>
            <person name="Yamada A."/>
            <person name="Yan M."/>
            <person name="Wang P."/>
            <person name="Xu J."/>
            <person name="Bruns T."/>
            <person name="Baldrian P."/>
            <person name="Vilgalys R."/>
            <person name="Dunand C."/>
            <person name="Henrissat B."/>
            <person name="Grigoriev I.V."/>
            <person name="Hibbett D."/>
            <person name="Nagy L.G."/>
            <person name="Martin F.M."/>
        </authorList>
    </citation>
    <scope>NUCLEOTIDE SEQUENCE</scope>
    <source>
        <strain evidence="1">BED1</strain>
    </source>
</reference>
<evidence type="ECO:0000313" key="1">
    <source>
        <dbReference type="EMBL" id="KAF8415927.1"/>
    </source>
</evidence>
<dbReference type="AlphaFoldDB" id="A0AAD4BBI3"/>
<keyword evidence="2" id="KW-1185">Reference proteome</keyword>
<proteinExistence type="predicted"/>
<reference evidence="1" key="1">
    <citation type="submission" date="2019-10" db="EMBL/GenBank/DDBJ databases">
        <authorList>
            <consortium name="DOE Joint Genome Institute"/>
            <person name="Kuo A."/>
            <person name="Miyauchi S."/>
            <person name="Kiss E."/>
            <person name="Drula E."/>
            <person name="Kohler A."/>
            <person name="Sanchez-Garcia M."/>
            <person name="Andreopoulos B."/>
            <person name="Barry K.W."/>
            <person name="Bonito G."/>
            <person name="Buee M."/>
            <person name="Carver A."/>
            <person name="Chen C."/>
            <person name="Cichocki N."/>
            <person name="Clum A."/>
            <person name="Culley D."/>
            <person name="Crous P.W."/>
            <person name="Fauchery L."/>
            <person name="Girlanda M."/>
            <person name="Hayes R."/>
            <person name="Keri Z."/>
            <person name="LaButti K."/>
            <person name="Lipzen A."/>
            <person name="Lombard V."/>
            <person name="Magnuson J."/>
            <person name="Maillard F."/>
            <person name="Morin E."/>
            <person name="Murat C."/>
            <person name="Nolan M."/>
            <person name="Ohm R."/>
            <person name="Pangilinan J."/>
            <person name="Pereira M."/>
            <person name="Perotto S."/>
            <person name="Peter M."/>
            <person name="Riley R."/>
            <person name="Sitrit Y."/>
            <person name="Stielow B."/>
            <person name="Szollosi G."/>
            <person name="Zifcakova L."/>
            <person name="Stursova M."/>
            <person name="Spatafora J.W."/>
            <person name="Tedersoo L."/>
            <person name="Vaario L.-M."/>
            <person name="Yamada A."/>
            <person name="Yan M."/>
            <person name="Wang P."/>
            <person name="Xu J."/>
            <person name="Bruns T."/>
            <person name="Baldrian P."/>
            <person name="Vilgalys R."/>
            <person name="Henrissat B."/>
            <person name="Grigoriev I.V."/>
            <person name="Hibbett D."/>
            <person name="Nagy L.G."/>
            <person name="Martin F.M."/>
        </authorList>
    </citation>
    <scope>NUCLEOTIDE SEQUENCE</scope>
    <source>
        <strain evidence="1">BED1</strain>
    </source>
</reference>
<evidence type="ECO:0000313" key="2">
    <source>
        <dbReference type="Proteomes" id="UP001194468"/>
    </source>
</evidence>
<comment type="caution">
    <text evidence="1">The sequence shown here is derived from an EMBL/GenBank/DDBJ whole genome shotgun (WGS) entry which is preliminary data.</text>
</comment>
<protein>
    <submittedName>
        <fullName evidence="1">Uncharacterized protein</fullName>
    </submittedName>
</protein>
<gene>
    <name evidence="1" type="ORF">L210DRAFT_2590205</name>
</gene>
<accession>A0AAD4BBI3</accession>
<organism evidence="1 2">
    <name type="scientific">Boletus edulis BED1</name>
    <dbReference type="NCBI Taxonomy" id="1328754"/>
    <lineage>
        <taxon>Eukaryota</taxon>
        <taxon>Fungi</taxon>
        <taxon>Dikarya</taxon>
        <taxon>Basidiomycota</taxon>
        <taxon>Agaricomycotina</taxon>
        <taxon>Agaricomycetes</taxon>
        <taxon>Agaricomycetidae</taxon>
        <taxon>Boletales</taxon>
        <taxon>Boletineae</taxon>
        <taxon>Boletaceae</taxon>
        <taxon>Boletoideae</taxon>
        <taxon>Boletus</taxon>
    </lineage>
</organism>